<evidence type="ECO:0000256" key="1">
    <source>
        <dbReference type="SAM" id="MobiDB-lite"/>
    </source>
</evidence>
<dbReference type="OrthoDB" id="10037289at2759"/>
<feature type="region of interest" description="Disordered" evidence="1">
    <location>
        <begin position="1"/>
        <end position="40"/>
    </location>
</feature>
<reference evidence="2" key="1">
    <citation type="submission" date="2022-11" db="EMBL/GenBank/DDBJ databases">
        <authorList>
            <person name="Petersen C."/>
        </authorList>
    </citation>
    <scope>NUCLEOTIDE SEQUENCE</scope>
    <source>
        <strain evidence="2">IBT 30069</strain>
    </source>
</reference>
<protein>
    <submittedName>
        <fullName evidence="2">Uncharacterized protein</fullName>
    </submittedName>
</protein>
<evidence type="ECO:0000313" key="2">
    <source>
        <dbReference type="EMBL" id="KAJ5107688.1"/>
    </source>
</evidence>
<dbReference type="Proteomes" id="UP001149165">
    <property type="component" value="Unassembled WGS sequence"/>
</dbReference>
<proteinExistence type="predicted"/>
<dbReference type="EMBL" id="JAPQKH010000003">
    <property type="protein sequence ID" value="KAJ5107688.1"/>
    <property type="molecule type" value="Genomic_DNA"/>
</dbReference>
<reference evidence="2" key="2">
    <citation type="journal article" date="2023" name="IMA Fungus">
        <title>Comparative genomic study of the Penicillium genus elucidates a diverse pangenome and 15 lateral gene transfer events.</title>
        <authorList>
            <person name="Petersen C."/>
            <person name="Sorensen T."/>
            <person name="Nielsen M.R."/>
            <person name="Sondergaard T.E."/>
            <person name="Sorensen J.L."/>
            <person name="Fitzpatrick D.A."/>
            <person name="Frisvad J.C."/>
            <person name="Nielsen K.L."/>
        </authorList>
    </citation>
    <scope>NUCLEOTIDE SEQUENCE</scope>
    <source>
        <strain evidence="2">IBT 30069</strain>
    </source>
</reference>
<dbReference type="AlphaFoldDB" id="A0A9W9FWJ9"/>
<organism evidence="2 3">
    <name type="scientific">Penicillium angulare</name>
    <dbReference type="NCBI Taxonomy" id="116970"/>
    <lineage>
        <taxon>Eukaryota</taxon>
        <taxon>Fungi</taxon>
        <taxon>Dikarya</taxon>
        <taxon>Ascomycota</taxon>
        <taxon>Pezizomycotina</taxon>
        <taxon>Eurotiomycetes</taxon>
        <taxon>Eurotiomycetidae</taxon>
        <taxon>Eurotiales</taxon>
        <taxon>Aspergillaceae</taxon>
        <taxon>Penicillium</taxon>
    </lineage>
</organism>
<keyword evidence="3" id="KW-1185">Reference proteome</keyword>
<evidence type="ECO:0000313" key="3">
    <source>
        <dbReference type="Proteomes" id="UP001149165"/>
    </source>
</evidence>
<name>A0A9W9FWJ9_9EURO</name>
<accession>A0A9W9FWJ9</accession>
<sequence length="366" mass="41259">MPPKRKSTESATASKKQKSNAVPDELLSIPRNPRWSRVSGSANADMQYKYQTKNTEDAYSWVGICPHRLQPANAADEEAEECSDTCPCLKTPEEFPDHPWLVTKACFGKSVCYQIMYTLRDPDGFGVSGTYEHESFALLELLQNTLLDFHEAKGNWKEQWVICQSFFLWTKRLPFEDLMLFNDGEQLEEVAKMLRTMFLTMLATLEQEGLLGPDSEVKNLATIMALYFALGRPGQGGMDPLAYDDTDLGVQVLAYAKKYKIILHSPTDIQDLIEELEPEAENTTLPAPDENNNDPWKWSAELSEHKRRYAPDGGNIGGDQFDFTTWTSADRKAGSYDGKDPLTRTMITKIKEGLVMQPAYVVAQSV</sequence>
<gene>
    <name evidence="2" type="ORF">N7456_004363</name>
</gene>
<comment type="caution">
    <text evidence="2">The sequence shown here is derived from an EMBL/GenBank/DDBJ whole genome shotgun (WGS) entry which is preliminary data.</text>
</comment>